<dbReference type="Proteomes" id="UP000019377">
    <property type="component" value="Unassembled WGS sequence"/>
</dbReference>
<gene>
    <name evidence="1" type="ORF">PSEUBRA_SCAF5g02267</name>
</gene>
<dbReference type="PANTHER" id="PTHR28159">
    <property type="entry name" value="TRAFFICKING PROTEIN PARTICLE COMPLEX II-SPECIFIC SUBUNIT 65"/>
    <property type="match status" value="1"/>
</dbReference>
<dbReference type="OMA" id="DSQWNCA"/>
<dbReference type="GO" id="GO:0006891">
    <property type="term" value="P:intra-Golgi vesicle-mediated transport"/>
    <property type="evidence" value="ECO:0007669"/>
    <property type="project" value="InterPro"/>
</dbReference>
<dbReference type="STRING" id="1365824.V5ETN9"/>
<dbReference type="GO" id="GO:0005802">
    <property type="term" value="C:trans-Golgi network"/>
    <property type="evidence" value="ECO:0007669"/>
    <property type="project" value="TreeGrafter"/>
</dbReference>
<dbReference type="OrthoDB" id="24630at2759"/>
<keyword evidence="2" id="KW-1185">Reference proteome</keyword>
<evidence type="ECO:0000313" key="2">
    <source>
        <dbReference type="Proteomes" id="UP000019377"/>
    </source>
</evidence>
<protein>
    <submittedName>
        <fullName evidence="1">Uncharacterized protein</fullName>
    </submittedName>
</protein>
<dbReference type="HOGENOM" id="CLU_462403_0_0_1"/>
<name>V5ETN9_KALBG</name>
<dbReference type="AlphaFoldDB" id="V5ETN9"/>
<dbReference type="PANTHER" id="PTHR28159:SF1">
    <property type="entry name" value="TRAFFICKING PROTEIN PARTICLE COMPLEX II-SPECIFIC SUBUNIT 65"/>
    <property type="match status" value="1"/>
</dbReference>
<proteinExistence type="predicted"/>
<dbReference type="eggNOG" id="ENOG502S7BI">
    <property type="taxonomic scope" value="Eukaryota"/>
</dbReference>
<reference evidence="2" key="1">
    <citation type="journal article" date="2013" name="Genome Announc.">
        <title>Draft genome sequence of Pseudozyma brasiliensis sp. nov. strain GHG001, a high producer of endo-1,4-xylanase isolated from an insect pest of sugarcane.</title>
        <authorList>
            <person name="Oliveira J.V.D.C."/>
            <person name="dos Santos R.A.C."/>
            <person name="Borges T.A."/>
            <person name="Riano-Pachon D.M."/>
            <person name="Goldman G.H."/>
        </authorList>
    </citation>
    <scope>NUCLEOTIDE SEQUENCE [LARGE SCALE GENOMIC DNA]</scope>
    <source>
        <strain evidence="2">GHG001</strain>
    </source>
</reference>
<evidence type="ECO:0000313" key="1">
    <source>
        <dbReference type="EMBL" id="EST05409.1"/>
    </source>
</evidence>
<dbReference type="EMBL" id="KI545891">
    <property type="protein sequence ID" value="EST05409.1"/>
    <property type="molecule type" value="Genomic_DNA"/>
</dbReference>
<organism evidence="1 2">
    <name type="scientific">Kalmanozyma brasiliensis (strain GHG001)</name>
    <name type="common">Yeast</name>
    <name type="synonym">Pseudozyma brasiliensis</name>
    <dbReference type="NCBI Taxonomy" id="1365824"/>
    <lineage>
        <taxon>Eukaryota</taxon>
        <taxon>Fungi</taxon>
        <taxon>Dikarya</taxon>
        <taxon>Basidiomycota</taxon>
        <taxon>Ustilaginomycotina</taxon>
        <taxon>Ustilaginomycetes</taxon>
        <taxon>Ustilaginales</taxon>
        <taxon>Ustilaginaceae</taxon>
        <taxon>Kalmanozyma</taxon>
    </lineage>
</organism>
<dbReference type="GO" id="GO:1990071">
    <property type="term" value="C:TRAPPII protein complex"/>
    <property type="evidence" value="ECO:0007669"/>
    <property type="project" value="InterPro"/>
</dbReference>
<accession>V5ETN9</accession>
<sequence>MPPSPLLSVTAALTLRLDYALLDHFIPAPSSKAFVRSGFAHSLLTPLHEGPVYPDESPLQSQARAKASSALGLDGPNGLGSYLAHLSKDVIGGNNSPSAELESTRLVLSVELENPMESESSFVVNDIHIKIEKGGADQQDSHQILAKPLQPMAMVLPIQLTRGSQHNMLFYVSAEADHAQHNGRAGALDNRAAGARNVTITVSGRPQGEQEQLADFDSQWNCALDLAPVLSDAAKRDYIAKGPSMGSLDQSAAGPVAGNAQYSASSLRAAALGANRSTYTQADITRTPKSGQLGLGFPTPLRESSARHVSTATIAAPSSELVHPQTSTSFLDKAKARATRTRTASHSATKSIRPWMSTSTGIREAAGGGLVVLSTVSRAGTNTRDVAAEGEVKFESSLGEDGVARPSVSTGAKTLHPTSILVSTADERAVRFQTGDTVMVDLAILYKSGASIVDDEADAIAGVTLSWAQPSPCLTSHDLAKAGNRDSMDTTAGLVKGRLMDADSARLKSSLLTSQAETLNGLIPVQDHLSLQASILPSQSRTIAMGLRCLSPGYHAIPSLQMQYQSMSGGRETVSLDGLGHVYVTPAAVL</sequence>
<dbReference type="InterPro" id="IPR024662">
    <property type="entry name" value="Trs65"/>
</dbReference>